<protein>
    <submittedName>
        <fullName evidence="2">Uncharacterized protein</fullName>
    </submittedName>
</protein>
<feature type="region of interest" description="Disordered" evidence="1">
    <location>
        <begin position="47"/>
        <end position="72"/>
    </location>
</feature>
<evidence type="ECO:0000313" key="2">
    <source>
        <dbReference type="EMBL" id="KAL0118458.1"/>
    </source>
</evidence>
<proteinExistence type="predicted"/>
<dbReference type="Proteomes" id="UP001430953">
    <property type="component" value="Unassembled WGS sequence"/>
</dbReference>
<feature type="compositionally biased region" description="Polar residues" evidence="1">
    <location>
        <begin position="47"/>
        <end position="58"/>
    </location>
</feature>
<sequence length="198" mass="22707">MLYIIFNLRPRRDQPLSSSFSSPFTFPPPSLFVLTFGCKVFRRETTGSTYASPSTPSFSDGPRPLSSARPSQGGHRLFARGFLFDERQSPWNKHSYTPPIDPEVSISEQLRVIAYASIYGVTALRGENTERKKKKKKNYKGRTREGRERERDRIPLSLSLRVAPLVKSFRRRINKKSIISIVHVHRVVSRSSLPSREK</sequence>
<organism evidence="2 3">
    <name type="scientific">Cardiocondyla obscurior</name>
    <dbReference type="NCBI Taxonomy" id="286306"/>
    <lineage>
        <taxon>Eukaryota</taxon>
        <taxon>Metazoa</taxon>
        <taxon>Ecdysozoa</taxon>
        <taxon>Arthropoda</taxon>
        <taxon>Hexapoda</taxon>
        <taxon>Insecta</taxon>
        <taxon>Pterygota</taxon>
        <taxon>Neoptera</taxon>
        <taxon>Endopterygota</taxon>
        <taxon>Hymenoptera</taxon>
        <taxon>Apocrita</taxon>
        <taxon>Aculeata</taxon>
        <taxon>Formicoidea</taxon>
        <taxon>Formicidae</taxon>
        <taxon>Myrmicinae</taxon>
        <taxon>Cardiocondyla</taxon>
    </lineage>
</organism>
<accession>A0AAW2FSK9</accession>
<name>A0AAW2FSK9_9HYME</name>
<comment type="caution">
    <text evidence="2">The sequence shown here is derived from an EMBL/GenBank/DDBJ whole genome shotgun (WGS) entry which is preliminary data.</text>
</comment>
<keyword evidence="3" id="KW-1185">Reference proteome</keyword>
<gene>
    <name evidence="2" type="ORF">PUN28_009250</name>
</gene>
<evidence type="ECO:0000313" key="3">
    <source>
        <dbReference type="Proteomes" id="UP001430953"/>
    </source>
</evidence>
<feature type="region of interest" description="Disordered" evidence="1">
    <location>
        <begin position="129"/>
        <end position="150"/>
    </location>
</feature>
<dbReference type="AlphaFoldDB" id="A0AAW2FSK9"/>
<dbReference type="EMBL" id="JADYXP020000008">
    <property type="protein sequence ID" value="KAL0118458.1"/>
    <property type="molecule type" value="Genomic_DNA"/>
</dbReference>
<feature type="compositionally biased region" description="Basic residues" evidence="1">
    <location>
        <begin position="131"/>
        <end position="141"/>
    </location>
</feature>
<evidence type="ECO:0000256" key="1">
    <source>
        <dbReference type="SAM" id="MobiDB-lite"/>
    </source>
</evidence>
<reference evidence="2 3" key="1">
    <citation type="submission" date="2023-03" db="EMBL/GenBank/DDBJ databases">
        <title>High recombination rates correlate with genetic variation in Cardiocondyla obscurior ants.</title>
        <authorList>
            <person name="Errbii M."/>
        </authorList>
    </citation>
    <scope>NUCLEOTIDE SEQUENCE [LARGE SCALE GENOMIC DNA]</scope>
    <source>
        <strain evidence="2">Alpha-2009</strain>
        <tissue evidence="2">Whole body</tissue>
    </source>
</reference>